<dbReference type="GO" id="GO:0016780">
    <property type="term" value="F:phosphotransferase activity, for other substituted phosphate groups"/>
    <property type="evidence" value="ECO:0007669"/>
    <property type="project" value="TreeGrafter"/>
</dbReference>
<dbReference type="Proteomes" id="UP000318626">
    <property type="component" value="Chromosome"/>
</dbReference>
<evidence type="ECO:0000259" key="10">
    <source>
        <dbReference type="Pfam" id="PF02397"/>
    </source>
</evidence>
<sequence length="485" mass="54961">MSIVASPKEQDFELRISRRSKSEFLQTLLTVVPMMVTDGVSIVVAMALAQVLVGTVFPEVHYAITRQLLPLLAIAIVTFTIGGAYRICGLHPSQELRRIALLDNTSLLLLLVANLLLSESSTSYELSLICLTLVLLNVIHPGVRLASRTLLSTQPWWGWSVVVVGHRDHAQRVMRHIEKNAELAMRPVRLLTSDEFQAVTTTPEKEQLARETVAKSHATIVVMAVEDSDPASYCSDIDFWSTQAKDVIIVPSDFQWPTLWTEARDIGGIMGLHARAKLLSHWRLLAKRLLDIGLIILFAPLLFPICLLIAALVRLNSRGPVFFGHKRIGRLGRTFMAWKFRSMIPNANEVLENYLKEHPELRAEWERDHKLKDDPRIIPGVGHIIRKFSLDELPQIWNVLRGDMSLVGPRPIVDSEIEKYCDVFPLYLKVTPGITGLWQVSGRNNTTYQERITLDAFYVRNWSPWLDLYILARTIKTVVLREGAY</sequence>
<gene>
    <name evidence="11" type="primary">epsL</name>
    <name evidence="11" type="ORF">Pan97_27820</name>
</gene>
<feature type="transmembrane region" description="Helical" evidence="9">
    <location>
        <begin position="24"/>
        <end position="48"/>
    </location>
</feature>
<dbReference type="EC" id="2.-.-.-" evidence="11"/>
<evidence type="ECO:0000256" key="6">
    <source>
        <dbReference type="ARBA" id="ARBA00022692"/>
    </source>
</evidence>
<dbReference type="GO" id="GO:0005886">
    <property type="term" value="C:plasma membrane"/>
    <property type="evidence" value="ECO:0007669"/>
    <property type="project" value="UniProtKB-SubCell"/>
</dbReference>
<dbReference type="Pfam" id="PF02397">
    <property type="entry name" value="Bac_transf"/>
    <property type="match status" value="1"/>
</dbReference>
<evidence type="ECO:0000256" key="8">
    <source>
        <dbReference type="ARBA" id="ARBA00023136"/>
    </source>
</evidence>
<evidence type="ECO:0000313" key="11">
    <source>
        <dbReference type="EMBL" id="QDU75740.1"/>
    </source>
</evidence>
<organism evidence="11 12">
    <name type="scientific">Bremerella volcania</name>
    <dbReference type="NCBI Taxonomy" id="2527984"/>
    <lineage>
        <taxon>Bacteria</taxon>
        <taxon>Pseudomonadati</taxon>
        <taxon>Planctomycetota</taxon>
        <taxon>Planctomycetia</taxon>
        <taxon>Pirellulales</taxon>
        <taxon>Pirellulaceae</taxon>
        <taxon>Bremerella</taxon>
    </lineage>
</organism>
<dbReference type="NCBIfam" id="TIGR03022">
    <property type="entry name" value="WbaP_sugtrans"/>
    <property type="match status" value="1"/>
</dbReference>
<reference evidence="12" key="1">
    <citation type="submission" date="2019-02" db="EMBL/GenBank/DDBJ databases">
        <title>Deep-cultivation of Planctomycetes and their phenomic and genomic characterization uncovers novel biology.</title>
        <authorList>
            <person name="Wiegand S."/>
            <person name="Jogler M."/>
            <person name="Boedeker C."/>
            <person name="Pinto D."/>
            <person name="Vollmers J."/>
            <person name="Rivas-Marin E."/>
            <person name="Kohn T."/>
            <person name="Peeters S.H."/>
            <person name="Heuer A."/>
            <person name="Rast P."/>
            <person name="Oberbeckmann S."/>
            <person name="Bunk B."/>
            <person name="Jeske O."/>
            <person name="Meyerdierks A."/>
            <person name="Storesund J.E."/>
            <person name="Kallscheuer N."/>
            <person name="Luecker S."/>
            <person name="Lage O.M."/>
            <person name="Pohl T."/>
            <person name="Merkel B.J."/>
            <person name="Hornburger P."/>
            <person name="Mueller R.-W."/>
            <person name="Bruemmer F."/>
            <person name="Labrenz M."/>
            <person name="Spormann A.M."/>
            <person name="Op den Camp H."/>
            <person name="Overmann J."/>
            <person name="Amann R."/>
            <person name="Jetten M.S.M."/>
            <person name="Mascher T."/>
            <person name="Medema M.H."/>
            <person name="Devos D.P."/>
            <person name="Kaster A.-K."/>
            <person name="Ovreas L."/>
            <person name="Rohde M."/>
            <person name="Galperin M.Y."/>
            <person name="Jogler C."/>
        </authorList>
    </citation>
    <scope>NUCLEOTIDE SEQUENCE [LARGE SCALE GENOMIC DNA]</scope>
    <source>
        <strain evidence="12">Pan97</strain>
    </source>
</reference>
<evidence type="ECO:0000313" key="12">
    <source>
        <dbReference type="Proteomes" id="UP000318626"/>
    </source>
</evidence>
<dbReference type="AlphaFoldDB" id="A0A518C946"/>
<name>A0A518C946_9BACT</name>
<dbReference type="InterPro" id="IPR003362">
    <property type="entry name" value="Bact_transf"/>
</dbReference>
<protein>
    <submittedName>
        <fullName evidence="11">Putative sugar transferase EpsL</fullName>
        <ecNumber evidence="11">2.-.-.-</ecNumber>
    </submittedName>
</protein>
<evidence type="ECO:0000256" key="2">
    <source>
        <dbReference type="ARBA" id="ARBA00004236"/>
    </source>
</evidence>
<keyword evidence="4" id="KW-1003">Cell membrane</keyword>
<comment type="subcellular location">
    <subcellularLocation>
        <location evidence="2">Cell membrane</location>
    </subcellularLocation>
    <subcellularLocation>
        <location evidence="1">Membrane</location>
        <topology evidence="1">Multi-pass membrane protein</topology>
    </subcellularLocation>
</comment>
<evidence type="ECO:0000256" key="1">
    <source>
        <dbReference type="ARBA" id="ARBA00004141"/>
    </source>
</evidence>
<evidence type="ECO:0000256" key="9">
    <source>
        <dbReference type="SAM" id="Phobius"/>
    </source>
</evidence>
<keyword evidence="12" id="KW-1185">Reference proteome</keyword>
<dbReference type="NCBIfam" id="TIGR03025">
    <property type="entry name" value="EPS_sugtrans"/>
    <property type="match status" value="1"/>
</dbReference>
<dbReference type="InterPro" id="IPR017472">
    <property type="entry name" value="Undecaprenyl-P_galact_Ptfrase"/>
</dbReference>
<dbReference type="GO" id="GO:0000271">
    <property type="term" value="P:polysaccharide biosynthetic process"/>
    <property type="evidence" value="ECO:0007669"/>
    <property type="project" value="InterPro"/>
</dbReference>
<dbReference type="OrthoDB" id="9766874at2"/>
<dbReference type="PANTHER" id="PTHR30576">
    <property type="entry name" value="COLANIC BIOSYNTHESIS UDP-GLUCOSE LIPID CARRIER TRANSFERASE"/>
    <property type="match status" value="1"/>
</dbReference>
<accession>A0A518C946</accession>
<evidence type="ECO:0000256" key="5">
    <source>
        <dbReference type="ARBA" id="ARBA00022679"/>
    </source>
</evidence>
<dbReference type="KEGG" id="bvo:Pan97_27820"/>
<comment type="similarity">
    <text evidence="3">Belongs to the bacterial sugar transferase family.</text>
</comment>
<evidence type="ECO:0000256" key="3">
    <source>
        <dbReference type="ARBA" id="ARBA00006464"/>
    </source>
</evidence>
<keyword evidence="7 9" id="KW-1133">Transmembrane helix</keyword>
<keyword evidence="6 9" id="KW-0812">Transmembrane</keyword>
<dbReference type="RefSeq" id="WP_144973350.1">
    <property type="nucleotide sequence ID" value="NZ_CP036289.1"/>
</dbReference>
<evidence type="ECO:0000256" key="7">
    <source>
        <dbReference type="ARBA" id="ARBA00022989"/>
    </source>
</evidence>
<dbReference type="PANTHER" id="PTHR30576:SF4">
    <property type="entry name" value="UNDECAPRENYL-PHOSPHATE GALACTOSE PHOSPHOTRANSFERASE"/>
    <property type="match status" value="1"/>
</dbReference>
<keyword evidence="5 11" id="KW-0808">Transferase</keyword>
<feature type="transmembrane region" description="Helical" evidence="9">
    <location>
        <begin position="289"/>
        <end position="313"/>
    </location>
</feature>
<dbReference type="EMBL" id="CP036289">
    <property type="protein sequence ID" value="QDU75740.1"/>
    <property type="molecule type" value="Genomic_DNA"/>
</dbReference>
<proteinExistence type="inferred from homology"/>
<feature type="transmembrane region" description="Helical" evidence="9">
    <location>
        <begin position="68"/>
        <end position="87"/>
    </location>
</feature>
<feature type="domain" description="Bacterial sugar transferase" evidence="10">
    <location>
        <begin position="287"/>
        <end position="479"/>
    </location>
</feature>
<evidence type="ECO:0000256" key="4">
    <source>
        <dbReference type="ARBA" id="ARBA00022475"/>
    </source>
</evidence>
<dbReference type="InterPro" id="IPR017475">
    <property type="entry name" value="EPS_sugar_tfrase"/>
</dbReference>
<keyword evidence="8 9" id="KW-0472">Membrane</keyword>